<accession>A0ABN3LFP8</accession>
<dbReference type="InterPro" id="IPR011044">
    <property type="entry name" value="Quino_amine_DH_bsu"/>
</dbReference>
<reference evidence="2 3" key="1">
    <citation type="journal article" date="2019" name="Int. J. Syst. Evol. Microbiol.">
        <title>The Global Catalogue of Microorganisms (GCM) 10K type strain sequencing project: providing services to taxonomists for standard genome sequencing and annotation.</title>
        <authorList>
            <consortium name="The Broad Institute Genomics Platform"/>
            <consortium name="The Broad Institute Genome Sequencing Center for Infectious Disease"/>
            <person name="Wu L."/>
            <person name="Ma J."/>
        </authorList>
    </citation>
    <scope>NUCLEOTIDE SEQUENCE [LARGE SCALE GENOMIC DNA]</scope>
    <source>
        <strain evidence="2 3">JCM 6307</strain>
    </source>
</reference>
<feature type="region of interest" description="Disordered" evidence="1">
    <location>
        <begin position="219"/>
        <end position="242"/>
    </location>
</feature>
<dbReference type="Gene3D" id="2.130.10.10">
    <property type="entry name" value="YVTN repeat-like/Quinoprotein amine dehydrogenase"/>
    <property type="match status" value="1"/>
</dbReference>
<name>A0ABN3LFP8_9ACTN</name>
<evidence type="ECO:0000256" key="1">
    <source>
        <dbReference type="SAM" id="MobiDB-lite"/>
    </source>
</evidence>
<gene>
    <name evidence="2" type="ORF">GCM10010406_19720</name>
</gene>
<organism evidence="2 3">
    <name type="scientific">Streptomyces thermolineatus</name>
    <dbReference type="NCBI Taxonomy" id="44033"/>
    <lineage>
        <taxon>Bacteria</taxon>
        <taxon>Bacillati</taxon>
        <taxon>Actinomycetota</taxon>
        <taxon>Actinomycetes</taxon>
        <taxon>Kitasatosporales</taxon>
        <taxon>Streptomycetaceae</taxon>
        <taxon>Streptomyces</taxon>
    </lineage>
</organism>
<keyword evidence="3" id="KW-1185">Reference proteome</keyword>
<dbReference type="EMBL" id="BAAATA010000008">
    <property type="protein sequence ID" value="GAA2483451.1"/>
    <property type="molecule type" value="Genomic_DNA"/>
</dbReference>
<dbReference type="InterPro" id="IPR015943">
    <property type="entry name" value="WD40/YVTN_repeat-like_dom_sf"/>
</dbReference>
<proteinExistence type="predicted"/>
<dbReference type="Proteomes" id="UP001501358">
    <property type="component" value="Unassembled WGS sequence"/>
</dbReference>
<comment type="caution">
    <text evidence="2">The sequence shown here is derived from an EMBL/GenBank/DDBJ whole genome shotgun (WGS) entry which is preliminary data.</text>
</comment>
<protein>
    <submittedName>
        <fullName evidence="2">Uncharacterized protein</fullName>
    </submittedName>
</protein>
<dbReference type="SUPFAM" id="SSF50969">
    <property type="entry name" value="YVTN repeat-like/Quinoprotein amine dehydrogenase"/>
    <property type="match status" value="1"/>
</dbReference>
<evidence type="ECO:0000313" key="3">
    <source>
        <dbReference type="Proteomes" id="UP001501358"/>
    </source>
</evidence>
<evidence type="ECO:0000313" key="2">
    <source>
        <dbReference type="EMBL" id="GAA2483451.1"/>
    </source>
</evidence>
<sequence length="421" mass="44058">MPQLRLVAADQVAGAVHVHDPQEGRPIASLTARHLSEHAGFLRLHGGRVAFVDDLAGALVVLDPFAGEGRPAVPVTVPVAVPGEHLAADPTGRFLAVSTGCGRSPEPWSDLLTVVDLAAAPQPRAVRVRTRTGEPGVAVLGPADDPLLVVRERMPGALAVHRLTGLLAAGPGCPAVEPSARLPLPDDGHGDAADPATGRVFTATEDGVAVAVRDGQSLTAGPSLTWDGDGDGDGDGRRGGRGYFLRLDPARRTLWSTVRGGPPEPDQWPLWTNHAWWHRIDEGRTGRLDLGPGLVFRLALSRTRAAFTRIHPSGDELVLVDRDTTGPHGPRVRARVPLPPMDGAPREGCTPWDGVQRRAVAASPAADLVAVSRGGHGEIHLYDASCGAVLRTVTTPTPLDEGGHLALVAKDDGAEGDTIGR</sequence>
<dbReference type="RefSeq" id="WP_344382760.1">
    <property type="nucleotide sequence ID" value="NZ_BAAATA010000008.1"/>
</dbReference>